<dbReference type="Proteomes" id="UP001050691">
    <property type="component" value="Unassembled WGS sequence"/>
</dbReference>
<comment type="caution">
    <text evidence="2">The sequence shown here is derived from an EMBL/GenBank/DDBJ whole genome shotgun (WGS) entry which is preliminary data.</text>
</comment>
<feature type="compositionally biased region" description="Basic residues" evidence="1">
    <location>
        <begin position="30"/>
        <end position="40"/>
    </location>
</feature>
<proteinExistence type="predicted"/>
<evidence type="ECO:0000313" key="2">
    <source>
        <dbReference type="EMBL" id="GJJ14961.1"/>
    </source>
</evidence>
<gene>
    <name evidence="2" type="ORF">Clacol_009231</name>
</gene>
<name>A0AAV5ARH3_9AGAM</name>
<accession>A0AAV5ARH3</accession>
<keyword evidence="3" id="KW-1185">Reference proteome</keyword>
<dbReference type="AlphaFoldDB" id="A0AAV5ARH3"/>
<evidence type="ECO:0000256" key="1">
    <source>
        <dbReference type="SAM" id="MobiDB-lite"/>
    </source>
</evidence>
<protein>
    <submittedName>
        <fullName evidence="2">Uncharacterized protein</fullName>
    </submittedName>
</protein>
<reference evidence="2" key="1">
    <citation type="submission" date="2021-10" db="EMBL/GenBank/DDBJ databases">
        <title>De novo Genome Assembly of Clathrus columnatus (Basidiomycota, Fungi) Using Illumina and Nanopore Sequence Data.</title>
        <authorList>
            <person name="Ogiso-Tanaka E."/>
            <person name="Itagaki H."/>
            <person name="Hosoya T."/>
            <person name="Hosaka K."/>
        </authorList>
    </citation>
    <scope>NUCLEOTIDE SEQUENCE</scope>
    <source>
        <strain evidence="2">MO-923</strain>
    </source>
</reference>
<feature type="compositionally biased region" description="Basic and acidic residues" evidence="1">
    <location>
        <begin position="14"/>
        <end position="29"/>
    </location>
</feature>
<sequence length="272" mass="31384">MRLNQDLFHVLKREKQDDSHLDHLKNPKKVDRRHRKKARRPTTSLGFADSSMGIMSPPQPFNGFLTPQPSMTGFSFFPSISNSAFPPLSRQTTFVPYPAPASTPVSFTEDEPGEMDVELDNVAFNREPSSLLLRTETNHSPRDFKRHSFPIIQPSSHIVNATRVVYTTSRASSPTLNLPPTPPMPSEDVNVQTKQRILEETIEINKQFLKKWEQESHQHMKSVLLNNILERNKFIRHLTNDIREHLNPRKSIWPETQYPLCIIITEEDDDLI</sequence>
<evidence type="ECO:0000313" key="3">
    <source>
        <dbReference type="Proteomes" id="UP001050691"/>
    </source>
</evidence>
<organism evidence="2 3">
    <name type="scientific">Clathrus columnatus</name>
    <dbReference type="NCBI Taxonomy" id="1419009"/>
    <lineage>
        <taxon>Eukaryota</taxon>
        <taxon>Fungi</taxon>
        <taxon>Dikarya</taxon>
        <taxon>Basidiomycota</taxon>
        <taxon>Agaricomycotina</taxon>
        <taxon>Agaricomycetes</taxon>
        <taxon>Phallomycetidae</taxon>
        <taxon>Phallales</taxon>
        <taxon>Clathraceae</taxon>
        <taxon>Clathrus</taxon>
    </lineage>
</organism>
<dbReference type="EMBL" id="BPWL01000010">
    <property type="protein sequence ID" value="GJJ14961.1"/>
    <property type="molecule type" value="Genomic_DNA"/>
</dbReference>
<feature type="region of interest" description="Disordered" evidence="1">
    <location>
        <begin position="14"/>
        <end position="52"/>
    </location>
</feature>